<evidence type="ECO:0000313" key="2">
    <source>
        <dbReference type="EMBL" id="RKO94009.1"/>
    </source>
</evidence>
<evidence type="ECO:0000256" key="1">
    <source>
        <dbReference type="SAM" id="MobiDB-lite"/>
    </source>
</evidence>
<name>A0A4P9WLU0_9FUNG</name>
<keyword evidence="3" id="KW-1185">Reference proteome</keyword>
<reference evidence="3" key="1">
    <citation type="journal article" date="2018" name="Nat. Microbiol.">
        <title>Leveraging single-cell genomics to expand the fungal tree of life.</title>
        <authorList>
            <person name="Ahrendt S.R."/>
            <person name="Quandt C.A."/>
            <person name="Ciobanu D."/>
            <person name="Clum A."/>
            <person name="Salamov A."/>
            <person name="Andreopoulos B."/>
            <person name="Cheng J.F."/>
            <person name="Woyke T."/>
            <person name="Pelin A."/>
            <person name="Henrissat B."/>
            <person name="Reynolds N.K."/>
            <person name="Benny G.L."/>
            <person name="Smith M.E."/>
            <person name="James T.Y."/>
            <person name="Grigoriev I.V."/>
        </authorList>
    </citation>
    <scope>NUCLEOTIDE SEQUENCE [LARGE SCALE GENOMIC DNA]</scope>
</reference>
<evidence type="ECO:0000313" key="3">
    <source>
        <dbReference type="Proteomes" id="UP000269721"/>
    </source>
</evidence>
<protein>
    <submittedName>
        <fullName evidence="2">Uncharacterized protein</fullName>
    </submittedName>
</protein>
<accession>A0A4P9WLU0</accession>
<dbReference type="Proteomes" id="UP000269721">
    <property type="component" value="Unassembled WGS sequence"/>
</dbReference>
<feature type="region of interest" description="Disordered" evidence="1">
    <location>
        <begin position="135"/>
        <end position="169"/>
    </location>
</feature>
<proteinExistence type="predicted"/>
<organism evidence="2 3">
    <name type="scientific">Blyttiomyces helicus</name>
    <dbReference type="NCBI Taxonomy" id="388810"/>
    <lineage>
        <taxon>Eukaryota</taxon>
        <taxon>Fungi</taxon>
        <taxon>Fungi incertae sedis</taxon>
        <taxon>Chytridiomycota</taxon>
        <taxon>Chytridiomycota incertae sedis</taxon>
        <taxon>Chytridiomycetes</taxon>
        <taxon>Chytridiomycetes incertae sedis</taxon>
        <taxon>Blyttiomyces</taxon>
    </lineage>
</organism>
<sequence>MTNQPTNRMNVDFSLLHEYERKSSFVINILLCFAAVNNQESLYDDLHLEHLKIKPKTTSFFRVLIALWEGQAKKLCVGVDHAVDGRMDRNTEEGKQCIVKGRHRVCKRIARGKKRYCWIDTHCLPIFNRSGNDTGELKGVKNQRRPRALSPRKSFSISSTNPRREISESPVENLIKSEIRAKSEEPLLLNYEMLLDFDFPSQKHQESSKMTETFSMHDMSDPFTDLFNYPIIGQFEPVVYHDSLGNVFGWAPKRNN</sequence>
<dbReference type="EMBL" id="KZ994043">
    <property type="protein sequence ID" value="RKO94009.1"/>
    <property type="molecule type" value="Genomic_DNA"/>
</dbReference>
<gene>
    <name evidence="2" type="ORF">BDK51DRAFT_45131</name>
</gene>
<dbReference type="AlphaFoldDB" id="A0A4P9WLU0"/>